<accession>A0A822LDQ1</accession>
<dbReference type="AlphaFoldDB" id="A0A822LDQ1"/>
<evidence type="ECO:0000313" key="1">
    <source>
        <dbReference type="EMBL" id="CCH94680.1"/>
    </source>
</evidence>
<dbReference type="Proteomes" id="UP000005806">
    <property type="component" value="Unassembled WGS sequence"/>
</dbReference>
<sequence>MERYYKQKDDQWLIDFVTGENAVLQLVSVDWQISLQDLYQRVNFDLAET</sequence>
<comment type="caution">
    <text evidence="1">The sequence shown here is derived from an EMBL/GenBank/DDBJ whole genome shotgun (WGS) entry which is preliminary data.</text>
</comment>
<reference evidence="1 2" key="1">
    <citation type="submission" date="2012-04" db="EMBL/GenBank/DDBJ databases">
        <authorList>
            <person name="Genoscope - CEA"/>
        </authorList>
    </citation>
    <scope>NUCLEOTIDE SEQUENCE [LARGE SCALE GENOMIC DNA]</scope>
    <source>
        <strain evidence="1 2">9432</strain>
    </source>
</reference>
<dbReference type="EMBL" id="CAIH01000370">
    <property type="protein sequence ID" value="CCH94680.1"/>
    <property type="molecule type" value="Genomic_DNA"/>
</dbReference>
<organism evidence="1 2">
    <name type="scientific">Microcystis aeruginosa PCC 9432</name>
    <dbReference type="NCBI Taxonomy" id="1160280"/>
    <lineage>
        <taxon>Bacteria</taxon>
        <taxon>Bacillati</taxon>
        <taxon>Cyanobacteriota</taxon>
        <taxon>Cyanophyceae</taxon>
        <taxon>Oscillatoriophycideae</taxon>
        <taxon>Chroococcales</taxon>
        <taxon>Microcystaceae</taxon>
        <taxon>Microcystis</taxon>
    </lineage>
</organism>
<proteinExistence type="predicted"/>
<name>A0A822LDQ1_MICAE</name>
<gene>
    <name evidence="1" type="ORF">MICCA_4310001</name>
</gene>
<protein>
    <submittedName>
        <fullName evidence="1">Uncharacterized protein</fullName>
    </submittedName>
</protein>
<evidence type="ECO:0000313" key="2">
    <source>
        <dbReference type="Proteomes" id="UP000005806"/>
    </source>
</evidence>